<organism evidence="2 3">
    <name type="scientific">Celeribacter persicus</name>
    <dbReference type="NCBI Taxonomy" id="1651082"/>
    <lineage>
        <taxon>Bacteria</taxon>
        <taxon>Pseudomonadati</taxon>
        <taxon>Pseudomonadota</taxon>
        <taxon>Alphaproteobacteria</taxon>
        <taxon>Rhodobacterales</taxon>
        <taxon>Roseobacteraceae</taxon>
        <taxon>Celeribacter</taxon>
    </lineage>
</organism>
<accession>A0A2T5H0P5</accession>
<reference evidence="2 3" key="1">
    <citation type="submission" date="2018-04" db="EMBL/GenBank/DDBJ databases">
        <title>Genomic Encyclopedia of Archaeal and Bacterial Type Strains, Phase II (KMG-II): from individual species to whole genera.</title>
        <authorList>
            <person name="Goeker M."/>
        </authorList>
    </citation>
    <scope>NUCLEOTIDE SEQUENCE [LARGE SCALE GENOMIC DNA]</scope>
    <source>
        <strain evidence="2 3">DSM 100434</strain>
    </source>
</reference>
<dbReference type="Proteomes" id="UP000244077">
    <property type="component" value="Unassembled WGS sequence"/>
</dbReference>
<evidence type="ECO:0000313" key="2">
    <source>
        <dbReference type="EMBL" id="PTQ65141.1"/>
    </source>
</evidence>
<gene>
    <name evidence="2" type="ORF">C8N42_13413</name>
</gene>
<comment type="caution">
    <text evidence="2">The sequence shown here is derived from an EMBL/GenBank/DDBJ whole genome shotgun (WGS) entry which is preliminary data.</text>
</comment>
<evidence type="ECO:0000256" key="1">
    <source>
        <dbReference type="SAM" id="MobiDB-lite"/>
    </source>
</evidence>
<protein>
    <submittedName>
        <fullName evidence="2">Uncharacterized protein</fullName>
    </submittedName>
</protein>
<dbReference type="AlphaFoldDB" id="A0A2T5H0P5"/>
<proteinExistence type="predicted"/>
<feature type="region of interest" description="Disordered" evidence="1">
    <location>
        <begin position="1"/>
        <end position="20"/>
    </location>
</feature>
<sequence>MEGRVAEQGPPEKLFSHADSETFARVISKTR</sequence>
<keyword evidence="3" id="KW-1185">Reference proteome</keyword>
<evidence type="ECO:0000313" key="3">
    <source>
        <dbReference type="Proteomes" id="UP000244077"/>
    </source>
</evidence>
<name>A0A2T5H0P5_9RHOB</name>
<dbReference type="EMBL" id="QAOH01000034">
    <property type="protein sequence ID" value="PTQ65141.1"/>
    <property type="molecule type" value="Genomic_DNA"/>
</dbReference>